<dbReference type="GO" id="GO:0016757">
    <property type="term" value="F:glycosyltransferase activity"/>
    <property type="evidence" value="ECO:0007669"/>
    <property type="project" value="InterPro"/>
</dbReference>
<gene>
    <name evidence="1" type="ORF">H2200_002572</name>
</gene>
<name>A0AA39CM88_9EURO</name>
<dbReference type="Pfam" id="PF05704">
    <property type="entry name" value="Caps_synth"/>
    <property type="match status" value="1"/>
</dbReference>
<evidence type="ECO:0008006" key="3">
    <source>
        <dbReference type="Google" id="ProtNLM"/>
    </source>
</evidence>
<organism evidence="1 2">
    <name type="scientific">Cladophialophora chaetospira</name>
    <dbReference type="NCBI Taxonomy" id="386627"/>
    <lineage>
        <taxon>Eukaryota</taxon>
        <taxon>Fungi</taxon>
        <taxon>Dikarya</taxon>
        <taxon>Ascomycota</taxon>
        <taxon>Pezizomycotina</taxon>
        <taxon>Eurotiomycetes</taxon>
        <taxon>Chaetothyriomycetidae</taxon>
        <taxon>Chaetothyriales</taxon>
        <taxon>Herpotrichiellaceae</taxon>
        <taxon>Cladophialophora</taxon>
    </lineage>
</organism>
<dbReference type="InterPro" id="IPR008441">
    <property type="entry name" value="AfumC-like_glycosyl_Trfase"/>
</dbReference>
<keyword evidence="2" id="KW-1185">Reference proteome</keyword>
<dbReference type="Gene3D" id="3.90.550.20">
    <property type="match status" value="1"/>
</dbReference>
<dbReference type="AlphaFoldDB" id="A0AA39CM88"/>
<accession>A0AA39CM88</accession>
<proteinExistence type="predicted"/>
<evidence type="ECO:0000313" key="1">
    <source>
        <dbReference type="EMBL" id="KAJ9614436.1"/>
    </source>
</evidence>
<comment type="caution">
    <text evidence="1">The sequence shown here is derived from an EMBL/GenBank/DDBJ whole genome shotgun (WGS) entry which is preliminary data.</text>
</comment>
<evidence type="ECO:0000313" key="2">
    <source>
        <dbReference type="Proteomes" id="UP001172673"/>
    </source>
</evidence>
<dbReference type="InterPro" id="IPR029044">
    <property type="entry name" value="Nucleotide-diphossugar_trans"/>
</dbReference>
<sequence length="400" mass="45688">MGSTSKFSIPEEFQDKLTHVEPSDERSDEEILASLKQHTPVTSEKNLWAFWDKGVDKIPAWCQRNIVDWVRICGPSWTVRILDAIPGSPTNALNYVSADLLPEAFVKGTMTGVYTGPHSSDFLRGACLYSHGGVYMDTGNILIRDLDRVCWNQLADPNSPYEVCAPIMYATVMANHFVASRKGNPFIKCWHDLFIYLWRDRQNHEGLLFHPLLAFALTLTFAEAEQANFKWDFKVQPGTVMEYISQVLSWQRLCMLENARDGFNGTEYWLNKVLIFDVLHENWAAEATIGFGGPVLFKALATRLDAPKDSEEYKTAYKVVWRLLAESTMQKITHGKNLTLTPSIGVLWEEPGNENKDHEPGTFAELFRYGTMHFRQTRESIRYWKAEKPPVTLEKGLLEP</sequence>
<reference evidence="1" key="1">
    <citation type="submission" date="2022-10" db="EMBL/GenBank/DDBJ databases">
        <title>Culturing micro-colonial fungi from biological soil crusts in the Mojave desert and describing Neophaeococcomyces mojavensis, and introducing the new genera and species Taxawa tesnikishii.</title>
        <authorList>
            <person name="Kurbessoian T."/>
            <person name="Stajich J.E."/>
        </authorList>
    </citation>
    <scope>NUCLEOTIDE SEQUENCE</scope>
    <source>
        <strain evidence="1">TK_41</strain>
    </source>
</reference>
<dbReference type="SUPFAM" id="SSF53448">
    <property type="entry name" value="Nucleotide-diphospho-sugar transferases"/>
    <property type="match status" value="1"/>
</dbReference>
<dbReference type="Proteomes" id="UP001172673">
    <property type="component" value="Unassembled WGS sequence"/>
</dbReference>
<dbReference type="EMBL" id="JAPDRK010000003">
    <property type="protein sequence ID" value="KAJ9614436.1"/>
    <property type="molecule type" value="Genomic_DNA"/>
</dbReference>
<protein>
    <recommendedName>
        <fullName evidence="3">Capsule polysaccharide biosynthesis protein</fullName>
    </recommendedName>
</protein>